<dbReference type="EMBL" id="CAJOBS010000186">
    <property type="protein sequence ID" value="CAF4518000.1"/>
    <property type="molecule type" value="Genomic_DNA"/>
</dbReference>
<evidence type="ECO:0000313" key="5">
    <source>
        <dbReference type="EMBL" id="CAF4458241.1"/>
    </source>
</evidence>
<dbReference type="EMBL" id="CAJOBO010000078">
    <property type="protein sequence ID" value="CAF4121810.1"/>
    <property type="molecule type" value="Genomic_DNA"/>
</dbReference>
<evidence type="ECO:0000256" key="1">
    <source>
        <dbReference type="SAM" id="MobiDB-lite"/>
    </source>
</evidence>
<name>A0A820ZNE3_9BILA</name>
<dbReference type="EMBL" id="CAJOBP010005027">
    <property type="protein sequence ID" value="CAF4458241.1"/>
    <property type="molecule type" value="Genomic_DNA"/>
</dbReference>
<dbReference type="EMBL" id="CAJOBQ010000100">
    <property type="protein sequence ID" value="CAF4255702.1"/>
    <property type="molecule type" value="Genomic_DNA"/>
</dbReference>
<dbReference type="GO" id="GO:0051260">
    <property type="term" value="P:protein homooligomerization"/>
    <property type="evidence" value="ECO:0007669"/>
    <property type="project" value="InterPro"/>
</dbReference>
<protein>
    <recommendedName>
        <fullName evidence="2">Potassium channel tetramerisation-type BTB domain-containing protein</fullName>
    </recommendedName>
</protein>
<dbReference type="Proteomes" id="UP000663848">
    <property type="component" value="Unassembled WGS sequence"/>
</dbReference>
<dbReference type="Proteomes" id="UP000663873">
    <property type="component" value="Unassembled WGS sequence"/>
</dbReference>
<evidence type="ECO:0000313" key="4">
    <source>
        <dbReference type="EMBL" id="CAF4255702.1"/>
    </source>
</evidence>
<feature type="domain" description="Potassium channel tetramerisation-type BTB" evidence="2">
    <location>
        <begin position="31"/>
        <end position="94"/>
    </location>
</feature>
<keyword evidence="9" id="KW-1185">Reference proteome</keyword>
<reference evidence="7" key="1">
    <citation type="submission" date="2021-02" db="EMBL/GenBank/DDBJ databases">
        <authorList>
            <person name="Nowell W R."/>
        </authorList>
    </citation>
    <scope>NUCLEOTIDE SEQUENCE</scope>
</reference>
<dbReference type="InterPro" id="IPR003131">
    <property type="entry name" value="T1-type_BTB"/>
</dbReference>
<gene>
    <name evidence="3" type="ORF">HFQ381_LOCUS2410</name>
    <name evidence="7" type="ORF">QYT958_LOCUS9279</name>
    <name evidence="6" type="ORF">TOA249_LOCUS4791</name>
    <name evidence="4" type="ORF">TSG867_LOCUS3376</name>
    <name evidence="5" type="ORF">UJA718_LOCUS23297</name>
</gene>
<sequence>MSLMDGAMFSKNTTHRGKGLKTEGSLSDDIIELNIGGQKMTTLRSTLTAIPNSKLTFMFSKENAKNMLPVDREGAVFFDYNPIYFNHLLDQLRLIKRMPNVYGYQLRFSPPFLSAYVNFTHMLADLGLTRKFDILSFTSEDFRLLLEEENLMNRNSRVFLLADHFLSPMEGTHANLSVNSLNGWQECYRSTYDVPFNISVLTESCNGSRLLVACRPVHNKKTLTLAGIGYREDILHPCLPKRCKTNGEPRKLTGRQFMCSSYHQCITQAKRGVGWYHVDNQTWGFVRGSLSFVVNPCDSSNLDSDYRLCWTLQSDMKKTSTDRCGRAKNLHKSNQWERVIYYIY</sequence>
<dbReference type="Proteomes" id="UP000663851">
    <property type="component" value="Unassembled WGS sequence"/>
</dbReference>
<evidence type="ECO:0000313" key="9">
    <source>
        <dbReference type="Proteomes" id="UP000663873"/>
    </source>
</evidence>
<proteinExistence type="predicted"/>
<dbReference type="Gene3D" id="3.30.710.10">
    <property type="entry name" value="Potassium Channel Kv1.1, Chain A"/>
    <property type="match status" value="1"/>
</dbReference>
<dbReference type="AlphaFoldDB" id="A0A820ZNE3"/>
<comment type="caution">
    <text evidence="7">The sequence shown here is derived from an EMBL/GenBank/DDBJ whole genome shotgun (WGS) entry which is preliminary data.</text>
</comment>
<accession>A0A820ZNE3</accession>
<dbReference type="PANTHER" id="PTHR14499:SF136">
    <property type="entry name" value="GH08630P"/>
    <property type="match status" value="1"/>
</dbReference>
<dbReference type="SUPFAM" id="SSF54695">
    <property type="entry name" value="POZ domain"/>
    <property type="match status" value="1"/>
</dbReference>
<dbReference type="Pfam" id="PF02214">
    <property type="entry name" value="BTB_2"/>
    <property type="match status" value="1"/>
</dbReference>
<organism evidence="7 8">
    <name type="scientific">Rotaria socialis</name>
    <dbReference type="NCBI Taxonomy" id="392032"/>
    <lineage>
        <taxon>Eukaryota</taxon>
        <taxon>Metazoa</taxon>
        <taxon>Spiralia</taxon>
        <taxon>Gnathifera</taxon>
        <taxon>Rotifera</taxon>
        <taxon>Eurotatoria</taxon>
        <taxon>Bdelloidea</taxon>
        <taxon>Philodinida</taxon>
        <taxon>Philodinidae</taxon>
        <taxon>Rotaria</taxon>
    </lineage>
</organism>
<dbReference type="PANTHER" id="PTHR14499">
    <property type="entry name" value="POTASSIUM CHANNEL TETRAMERIZATION DOMAIN-CONTAINING"/>
    <property type="match status" value="1"/>
</dbReference>
<evidence type="ECO:0000259" key="2">
    <source>
        <dbReference type="Pfam" id="PF02214"/>
    </source>
</evidence>
<evidence type="ECO:0000313" key="6">
    <source>
        <dbReference type="EMBL" id="CAF4518000.1"/>
    </source>
</evidence>
<evidence type="ECO:0000313" key="7">
    <source>
        <dbReference type="EMBL" id="CAF4565602.1"/>
    </source>
</evidence>
<evidence type="ECO:0000313" key="3">
    <source>
        <dbReference type="EMBL" id="CAF4121810.1"/>
    </source>
</evidence>
<evidence type="ECO:0000313" key="8">
    <source>
        <dbReference type="Proteomes" id="UP000663848"/>
    </source>
</evidence>
<dbReference type="Proteomes" id="UP000663838">
    <property type="component" value="Unassembled WGS sequence"/>
</dbReference>
<dbReference type="InterPro" id="IPR011333">
    <property type="entry name" value="SKP1/BTB/POZ_sf"/>
</dbReference>
<dbReference type="EMBL" id="CAJOBR010000972">
    <property type="protein sequence ID" value="CAF4565602.1"/>
    <property type="molecule type" value="Genomic_DNA"/>
</dbReference>
<feature type="region of interest" description="Disordered" evidence="1">
    <location>
        <begin position="1"/>
        <end position="21"/>
    </location>
</feature>
<dbReference type="Proteomes" id="UP000663862">
    <property type="component" value="Unassembled WGS sequence"/>
</dbReference>